<evidence type="ECO:0000313" key="2">
    <source>
        <dbReference type="EMBL" id="KAF2148194.1"/>
    </source>
</evidence>
<dbReference type="GO" id="GO:0005634">
    <property type="term" value="C:nucleus"/>
    <property type="evidence" value="ECO:0007669"/>
    <property type="project" value="TreeGrafter"/>
</dbReference>
<feature type="region of interest" description="Disordered" evidence="1">
    <location>
        <begin position="307"/>
        <end position="348"/>
    </location>
</feature>
<name>A0A9P4IT34_9PEZI</name>
<protein>
    <recommendedName>
        <fullName evidence="4">Cyclin-like domain-containing protein</fullName>
    </recommendedName>
</protein>
<reference evidence="2" key="1">
    <citation type="journal article" date="2020" name="Stud. Mycol.">
        <title>101 Dothideomycetes genomes: a test case for predicting lifestyles and emergence of pathogens.</title>
        <authorList>
            <person name="Haridas S."/>
            <person name="Albert R."/>
            <person name="Binder M."/>
            <person name="Bloem J."/>
            <person name="Labutti K."/>
            <person name="Salamov A."/>
            <person name="Andreopoulos B."/>
            <person name="Baker S."/>
            <person name="Barry K."/>
            <person name="Bills G."/>
            <person name="Bluhm B."/>
            <person name="Cannon C."/>
            <person name="Castanera R."/>
            <person name="Culley D."/>
            <person name="Daum C."/>
            <person name="Ezra D."/>
            <person name="Gonzalez J."/>
            <person name="Henrissat B."/>
            <person name="Kuo A."/>
            <person name="Liang C."/>
            <person name="Lipzen A."/>
            <person name="Lutzoni F."/>
            <person name="Magnuson J."/>
            <person name="Mondo S."/>
            <person name="Nolan M."/>
            <person name="Ohm R."/>
            <person name="Pangilinan J."/>
            <person name="Park H.-J."/>
            <person name="Ramirez L."/>
            <person name="Alfaro M."/>
            <person name="Sun H."/>
            <person name="Tritt A."/>
            <person name="Yoshinaga Y."/>
            <person name="Zwiers L.-H."/>
            <person name="Turgeon B."/>
            <person name="Goodwin S."/>
            <person name="Spatafora J."/>
            <person name="Crous P."/>
            <person name="Grigoriev I."/>
        </authorList>
    </citation>
    <scope>NUCLEOTIDE SEQUENCE</scope>
    <source>
        <strain evidence="2">CBS 260.36</strain>
    </source>
</reference>
<dbReference type="GO" id="GO:0016538">
    <property type="term" value="F:cyclin-dependent protein serine/threonine kinase regulator activity"/>
    <property type="evidence" value="ECO:0007669"/>
    <property type="project" value="TreeGrafter"/>
</dbReference>
<dbReference type="Gene3D" id="1.10.472.10">
    <property type="entry name" value="Cyclin-like"/>
    <property type="match status" value="1"/>
</dbReference>
<evidence type="ECO:0000256" key="1">
    <source>
        <dbReference type="SAM" id="MobiDB-lite"/>
    </source>
</evidence>
<dbReference type="OrthoDB" id="244495at2759"/>
<dbReference type="InterPro" id="IPR036915">
    <property type="entry name" value="Cyclin-like_sf"/>
</dbReference>
<dbReference type="GO" id="GO:0019901">
    <property type="term" value="F:protein kinase binding"/>
    <property type="evidence" value="ECO:0007669"/>
    <property type="project" value="InterPro"/>
</dbReference>
<sequence>MPAFYPQAMTGQLPLTPPYSGSYDQSCHSTQYPYDSYAPSQGVPARLDSAMEYTHRYPPPSAFNRQSFCNPQNLPPISSYYEPMGAPVLPPLRMQDAAYADRDYYHQYASGVPAQGGEQPQQAATKEEQPTGGVSAKLDYEMERMTDFVSEVAQGMYALHSSNICLADIDICRSIQPGTTVHPSFRKWVFQVLSATRLPSATILLSLHYLTVRMRDFPSSIEKTDNQLYRLLAVSMILGSKFLDDNTFINRSWSDVSGIKVSELNTLEIKWLSLIGFDLHADPSDPNGVTLWIKAWKEYDARATAPSRPAKLSPLNTNLPQQKSASSNRASFQPGYTKTSHGTFTPLSSGSFGSSSGTPYMSADPWNRQDHTQPDFFGAQSRYQSMEDMQYPNRYSSHSHGRTSQFSQYSLPPLHSVAPSFYNPWNQAPWEPSHGYGCHCVGCSRQNVSTYMMGSHFTPQTVVG</sequence>
<dbReference type="PANTHER" id="PTHR15615">
    <property type="match status" value="1"/>
</dbReference>
<gene>
    <name evidence="2" type="ORF">K461DRAFT_288459</name>
</gene>
<dbReference type="Pfam" id="PF08613">
    <property type="entry name" value="Cyclin"/>
    <property type="match status" value="1"/>
</dbReference>
<evidence type="ECO:0000313" key="3">
    <source>
        <dbReference type="Proteomes" id="UP000799439"/>
    </source>
</evidence>
<feature type="compositionally biased region" description="Low complexity" evidence="1">
    <location>
        <begin position="113"/>
        <end position="124"/>
    </location>
</feature>
<dbReference type="PANTHER" id="PTHR15615:SF27">
    <property type="entry name" value="PHO85 CYCLIN CLG1"/>
    <property type="match status" value="1"/>
</dbReference>
<dbReference type="Proteomes" id="UP000799439">
    <property type="component" value="Unassembled WGS sequence"/>
</dbReference>
<dbReference type="InterPro" id="IPR013922">
    <property type="entry name" value="Cyclin_PHO80-like"/>
</dbReference>
<feature type="compositionally biased region" description="Polar residues" evidence="1">
    <location>
        <begin position="314"/>
        <end position="347"/>
    </location>
</feature>
<evidence type="ECO:0008006" key="4">
    <source>
        <dbReference type="Google" id="ProtNLM"/>
    </source>
</evidence>
<comment type="caution">
    <text evidence="2">The sequence shown here is derived from an EMBL/GenBank/DDBJ whole genome shotgun (WGS) entry which is preliminary data.</text>
</comment>
<keyword evidence="3" id="KW-1185">Reference proteome</keyword>
<dbReference type="SUPFAM" id="SSF47954">
    <property type="entry name" value="Cyclin-like"/>
    <property type="match status" value="1"/>
</dbReference>
<dbReference type="AlphaFoldDB" id="A0A9P4IT34"/>
<dbReference type="CDD" id="cd20557">
    <property type="entry name" value="CYCLIN_ScPCL1-like"/>
    <property type="match status" value="1"/>
</dbReference>
<proteinExistence type="predicted"/>
<accession>A0A9P4IT34</accession>
<dbReference type="EMBL" id="ML996093">
    <property type="protein sequence ID" value="KAF2148194.1"/>
    <property type="molecule type" value="Genomic_DNA"/>
</dbReference>
<organism evidence="2 3">
    <name type="scientific">Myriangium duriaei CBS 260.36</name>
    <dbReference type="NCBI Taxonomy" id="1168546"/>
    <lineage>
        <taxon>Eukaryota</taxon>
        <taxon>Fungi</taxon>
        <taxon>Dikarya</taxon>
        <taxon>Ascomycota</taxon>
        <taxon>Pezizomycotina</taxon>
        <taxon>Dothideomycetes</taxon>
        <taxon>Dothideomycetidae</taxon>
        <taxon>Myriangiales</taxon>
        <taxon>Myriangiaceae</taxon>
        <taxon>Myriangium</taxon>
    </lineage>
</organism>
<dbReference type="GO" id="GO:0000307">
    <property type="term" value="C:cyclin-dependent protein kinase holoenzyme complex"/>
    <property type="evidence" value="ECO:0007669"/>
    <property type="project" value="TreeGrafter"/>
</dbReference>
<feature type="region of interest" description="Disordered" evidence="1">
    <location>
        <begin position="110"/>
        <end position="133"/>
    </location>
</feature>